<dbReference type="InterPro" id="IPR001030">
    <property type="entry name" value="Acoase/IPM_deHydtase_lsu_aba"/>
</dbReference>
<feature type="domain" description="Aconitase/3-isopropylmalate dehydratase large subunit alpha/beta/alpha" evidence="19">
    <location>
        <begin position="470"/>
        <end position="819"/>
    </location>
</feature>
<dbReference type="NCBIfam" id="NF006690">
    <property type="entry name" value="PRK09238.1"/>
    <property type="match status" value="1"/>
</dbReference>
<comment type="catalytic activity">
    <reaction evidence="1 16">
        <text>(2S,3R)-3-hydroxybutane-1,2,3-tricarboxylate = 2-methyl-cis-aconitate + H2O</text>
        <dbReference type="Rhea" id="RHEA:17941"/>
        <dbReference type="ChEBI" id="CHEBI:15377"/>
        <dbReference type="ChEBI" id="CHEBI:57429"/>
        <dbReference type="ChEBI" id="CHEBI:57872"/>
        <dbReference type="EC" id="4.2.1.99"/>
    </reaction>
</comment>
<feature type="binding site" evidence="18">
    <location>
        <position position="797"/>
    </location>
    <ligand>
        <name>substrate</name>
    </ligand>
</feature>
<evidence type="ECO:0000259" key="19">
    <source>
        <dbReference type="Pfam" id="PF00330"/>
    </source>
</evidence>
<dbReference type="FunFam" id="3.30.499.10:FF:000001">
    <property type="entry name" value="Aconitate hydratase B"/>
    <property type="match status" value="1"/>
</dbReference>
<dbReference type="Gene3D" id="3.20.19.10">
    <property type="entry name" value="Aconitase, domain 4"/>
    <property type="match status" value="1"/>
</dbReference>
<dbReference type="Pfam" id="PF11791">
    <property type="entry name" value="Aconitase_B_N"/>
    <property type="match status" value="1"/>
</dbReference>
<keyword evidence="9 16" id="KW-0816">Tricarboxylic acid cycle</keyword>
<sequence length="866" mass="94461">MLEAYRQHVEERAQEGVPPQPLNAEMTAQLVELLKAPPAGEEQFLLDLLTHRVPPGVDEAAYVKAGFLAAIAKGEATSPLIDEVHAVKLLGTMQGGYNIATLVELLDDEALAAEAAEQLKHTLLMFDAFHDVTERVEAGNPHAKALVASWAEAEWFTKRPKLAEKITLSVFKVPGETNTDDLSPAPDAWSRPDIPLHANAMLKNQREGIEPEEPGKRGPQGQIEAVRSQGYPVVYVGDVVGTGSSRKSATNSVLWFFGDDLPFVPNKRSGGFCFGGKIAPIFFNTMEDAGALPIEMDVSKMAMGDVIDVYPYEGKVTRHDSSEVISTFELKTKVLLDEVRAGGRIPLIIGRGLTQKAREFLGLAPSEVFAKPEQPKDSTAGYTLAQKMVGRACNMEGVRPGMYCEPRMTTVGSQDTTGPMTRDELKDLACLGFQADLVMQSFCHTAAYPKPIDVEMQHTLPDFIMNRGGVSLRPGDGIIHSWLNRMLLPDTVGTGGDSHTRFPMGISFPAGSGLVAFAAATGVMPLDMPESILVRFKGERRPGVTLRDLVHAIPYYAIQQGLLTVEKSGKKNAFSGRILEIEGLEDLTVEQAFELSDASAERSAAGCTITLSEQSVTEYLKSNVTLLKWMLSNGYGEVRTIERRIKAMEEWLANPSLLRADADAEYAEVIEIDLAEVDQPVLCAPNDPDDARRLSEVAGEKIDEVFIGSCMTNIGHFRAAGKLLEKQPPGSLKTRLWLAPPTKMDKHQLTEEGYYAIYEHAGARLEMPGCSLCMGNQARVEAKSTVVSTSTRNFPNRLGDGANVYLASAELAAIAAVIGRLPSVEEYMGYMGEFDAMAGEIYRYMNFHEIAEYQQAASTVIPLEQA</sequence>
<dbReference type="RefSeq" id="WP_064122627.1">
    <property type="nucleotide sequence ID" value="NZ_CP015243.1"/>
</dbReference>
<evidence type="ECO:0000256" key="12">
    <source>
        <dbReference type="ARBA" id="ARBA00023004"/>
    </source>
</evidence>
<accession>A0A172YEK5</accession>
<dbReference type="Gene3D" id="1.25.40.310">
    <property type="entry name" value="Aconitate B, HEAT-like domain"/>
    <property type="match status" value="1"/>
</dbReference>
<dbReference type="SUPFAM" id="SSF52016">
    <property type="entry name" value="LeuD/IlvD-like"/>
    <property type="match status" value="1"/>
</dbReference>
<dbReference type="Gene3D" id="3.40.1060.10">
    <property type="entry name" value="Aconitase, Domain 2"/>
    <property type="match status" value="1"/>
</dbReference>
<dbReference type="InterPro" id="IPR015933">
    <property type="entry name" value="Aconitase_B_HEAT-like_dom"/>
</dbReference>
<dbReference type="UniPathway" id="UPA00223">
    <property type="reaction ID" value="UER00718"/>
</dbReference>
<evidence type="ECO:0000256" key="4">
    <source>
        <dbReference type="ARBA" id="ARBA00007185"/>
    </source>
</evidence>
<dbReference type="PROSITE" id="PS00450">
    <property type="entry name" value="ACONITASE_1"/>
    <property type="match status" value="1"/>
</dbReference>
<dbReference type="EMBL" id="CP015243">
    <property type="protein sequence ID" value="ANF57699.1"/>
    <property type="molecule type" value="Genomic_DNA"/>
</dbReference>
<evidence type="ECO:0000256" key="9">
    <source>
        <dbReference type="ARBA" id="ARBA00022532"/>
    </source>
</evidence>
<keyword evidence="14 16" id="KW-0456">Lyase</keyword>
<dbReference type="CDD" id="cd01581">
    <property type="entry name" value="AcnB"/>
    <property type="match status" value="1"/>
</dbReference>
<evidence type="ECO:0000256" key="3">
    <source>
        <dbReference type="ARBA" id="ARBA00005026"/>
    </source>
</evidence>
<dbReference type="GO" id="GO:0005829">
    <property type="term" value="C:cytosol"/>
    <property type="evidence" value="ECO:0007669"/>
    <property type="project" value="InterPro"/>
</dbReference>
<feature type="binding site" evidence="18">
    <location>
        <position position="191"/>
    </location>
    <ligand>
        <name>substrate</name>
    </ligand>
</feature>
<evidence type="ECO:0000313" key="22">
    <source>
        <dbReference type="EMBL" id="ANF57699.1"/>
    </source>
</evidence>
<dbReference type="AlphaFoldDB" id="A0A172YEK5"/>
<dbReference type="Pfam" id="PF00330">
    <property type="entry name" value="Aconitase"/>
    <property type="match status" value="1"/>
</dbReference>
<dbReference type="KEGG" id="haa:A5892_09670"/>
<dbReference type="GO" id="GO:0047456">
    <property type="term" value="F:2-methylisocitrate dehydratase activity"/>
    <property type="evidence" value="ECO:0007669"/>
    <property type="project" value="UniProtKB-EC"/>
</dbReference>
<protein>
    <recommendedName>
        <fullName evidence="7 16">Aconitate hydratase B</fullName>
        <ecNumber evidence="5 16">4.2.1.3</ecNumber>
        <ecNumber evidence="6 16">4.2.1.99</ecNumber>
    </recommendedName>
    <alternativeName>
        <fullName evidence="16">2-methylisocitrate dehydratase</fullName>
    </alternativeName>
</protein>
<dbReference type="GO" id="GO:0046872">
    <property type="term" value="F:metal ion binding"/>
    <property type="evidence" value="ECO:0007669"/>
    <property type="project" value="UniProtKB-KW"/>
</dbReference>
<comment type="pathway">
    <text evidence="2 16">Carbohydrate metabolism; tricarboxylic acid cycle; isocitrate from oxaloacetate: step 2/2.</text>
</comment>
<dbReference type="InterPro" id="IPR036288">
    <property type="entry name" value="Aconitase_B_HEAT-like_dom_sf"/>
</dbReference>
<comment type="catalytic activity">
    <reaction evidence="15 16">
        <text>citrate = D-threo-isocitrate</text>
        <dbReference type="Rhea" id="RHEA:10336"/>
        <dbReference type="ChEBI" id="CHEBI:15562"/>
        <dbReference type="ChEBI" id="CHEBI:16947"/>
        <dbReference type="EC" id="4.2.1.3"/>
    </reaction>
</comment>
<feature type="binding site" evidence="17">
    <location>
        <position position="710"/>
    </location>
    <ligand>
        <name>[4Fe-4S] cluster</name>
        <dbReference type="ChEBI" id="CHEBI:49883"/>
    </ligand>
</feature>
<dbReference type="Pfam" id="PF06434">
    <property type="entry name" value="Aconitase_2_N"/>
    <property type="match status" value="1"/>
</dbReference>
<dbReference type="Gene3D" id="3.30.499.10">
    <property type="entry name" value="Aconitase, domain 3"/>
    <property type="match status" value="2"/>
</dbReference>
<evidence type="ECO:0000256" key="7">
    <source>
        <dbReference type="ARBA" id="ARBA00019379"/>
    </source>
</evidence>
<dbReference type="SUPFAM" id="SSF74778">
    <property type="entry name" value="Aconitase B, N-terminal domain"/>
    <property type="match status" value="1"/>
</dbReference>
<evidence type="ECO:0000259" key="20">
    <source>
        <dbReference type="Pfam" id="PF06434"/>
    </source>
</evidence>
<evidence type="ECO:0000313" key="23">
    <source>
        <dbReference type="Proteomes" id="UP000077875"/>
    </source>
</evidence>
<dbReference type="GO" id="GO:0003994">
    <property type="term" value="F:aconitate hydratase activity"/>
    <property type="evidence" value="ECO:0007669"/>
    <property type="project" value="UniProtKB-EC"/>
</dbReference>
<gene>
    <name evidence="22" type="ORF">A5892_09670</name>
</gene>
<dbReference type="EC" id="4.2.1.99" evidence="6 16"/>
<evidence type="ECO:0000256" key="14">
    <source>
        <dbReference type="ARBA" id="ARBA00023239"/>
    </source>
</evidence>
<comment type="cofactor">
    <cofactor evidence="17">
        <name>[4Fe-4S] cluster</name>
        <dbReference type="ChEBI" id="CHEBI:49883"/>
    </cofactor>
    <text evidence="17">Binds 1 [4Fe-4S] cluster per subunit.</text>
</comment>
<dbReference type="InterPro" id="IPR050926">
    <property type="entry name" value="Aconitase/IPM_isomerase"/>
</dbReference>
<dbReference type="InterPro" id="IPR015931">
    <property type="entry name" value="Acnase/IPM_dHydase_lsu_aba_1/3"/>
</dbReference>
<dbReference type="CDD" id="cd01576">
    <property type="entry name" value="AcnB_Swivel"/>
    <property type="match status" value="1"/>
</dbReference>
<evidence type="ECO:0000256" key="11">
    <source>
        <dbReference type="ARBA" id="ARBA00022884"/>
    </source>
</evidence>
<dbReference type="PROSITE" id="PS01244">
    <property type="entry name" value="ACONITASE_2"/>
    <property type="match status" value="1"/>
</dbReference>
<evidence type="ECO:0000256" key="13">
    <source>
        <dbReference type="ARBA" id="ARBA00023014"/>
    </source>
</evidence>
<dbReference type="STRING" id="376489.A5892_09670"/>
<dbReference type="GO" id="GO:0003730">
    <property type="term" value="F:mRNA 3'-UTR binding"/>
    <property type="evidence" value="ECO:0007669"/>
    <property type="project" value="UniProtKB-ARBA"/>
</dbReference>
<feature type="binding site" evidence="17">
    <location>
        <position position="770"/>
    </location>
    <ligand>
        <name>[4Fe-4S] cluster</name>
        <dbReference type="ChEBI" id="CHEBI:49883"/>
    </ligand>
</feature>
<feature type="domain" description="Aconitase B swivel" evidence="20">
    <location>
        <begin position="169"/>
        <end position="382"/>
    </location>
</feature>
<comment type="similarity">
    <text evidence="4 16">Belongs to the aconitase/IPM isomerase family.</text>
</comment>
<dbReference type="GO" id="GO:0051539">
    <property type="term" value="F:4 iron, 4 sulfur cluster binding"/>
    <property type="evidence" value="ECO:0007669"/>
    <property type="project" value="UniProtKB-KW"/>
</dbReference>
<keyword evidence="11" id="KW-0694">RNA-binding</keyword>
<organism evidence="22 23">
    <name type="scientific">Halotalea alkalilenta</name>
    <dbReference type="NCBI Taxonomy" id="376489"/>
    <lineage>
        <taxon>Bacteria</taxon>
        <taxon>Pseudomonadati</taxon>
        <taxon>Pseudomonadota</taxon>
        <taxon>Gammaproteobacteria</taxon>
        <taxon>Oceanospirillales</taxon>
        <taxon>Halomonadaceae</taxon>
        <taxon>Halotalea</taxon>
    </lineage>
</organism>
<evidence type="ECO:0000256" key="2">
    <source>
        <dbReference type="ARBA" id="ARBA00004717"/>
    </source>
</evidence>
<comment type="pathway">
    <text evidence="3">Organic acid metabolism; propanoate degradation.</text>
</comment>
<dbReference type="PANTHER" id="PTHR43160">
    <property type="entry name" value="ACONITATE HYDRATASE B"/>
    <property type="match status" value="1"/>
</dbReference>
<dbReference type="FunFam" id="3.20.19.10:FF:000004">
    <property type="entry name" value="Aconitate hydratase B"/>
    <property type="match status" value="1"/>
</dbReference>
<feature type="binding site" evidence="18">
    <location>
        <begin position="414"/>
        <end position="416"/>
    </location>
    <ligand>
        <name>substrate</name>
    </ligand>
</feature>
<name>A0A172YEK5_9GAMM</name>
<dbReference type="InterPro" id="IPR036008">
    <property type="entry name" value="Aconitase_4Fe-4S_dom"/>
</dbReference>
<evidence type="ECO:0000256" key="15">
    <source>
        <dbReference type="ARBA" id="ARBA00023501"/>
    </source>
</evidence>
<keyword evidence="8 17" id="KW-0004">4Fe-4S</keyword>
<evidence type="ECO:0000256" key="16">
    <source>
        <dbReference type="PIRNR" id="PIRNR036687"/>
    </source>
</evidence>
<feature type="domain" description="Aconitase B HEAT-like" evidence="21">
    <location>
        <begin position="4"/>
        <end position="156"/>
    </location>
</feature>
<dbReference type="NCBIfam" id="TIGR00117">
    <property type="entry name" value="acnB"/>
    <property type="match status" value="1"/>
</dbReference>
<evidence type="ECO:0000256" key="18">
    <source>
        <dbReference type="PIRSR" id="PIRSR036687-2"/>
    </source>
</evidence>
<dbReference type="EC" id="4.2.1.3" evidence="5 16"/>
<dbReference type="FunFam" id="3.30.499.10:FF:000008">
    <property type="entry name" value="Aconitate hydratase B"/>
    <property type="match status" value="1"/>
</dbReference>
<dbReference type="SUPFAM" id="SSF53732">
    <property type="entry name" value="Aconitase iron-sulfur domain"/>
    <property type="match status" value="1"/>
</dbReference>
<feature type="binding site" evidence="17">
    <location>
        <position position="773"/>
    </location>
    <ligand>
        <name>[4Fe-4S] cluster</name>
        <dbReference type="ChEBI" id="CHEBI:49883"/>
    </ligand>
</feature>
<evidence type="ECO:0000259" key="21">
    <source>
        <dbReference type="Pfam" id="PF11791"/>
    </source>
</evidence>
<dbReference type="UniPathway" id="UPA00946"/>
<dbReference type="InterPro" id="IPR015932">
    <property type="entry name" value="Aconitase_dom2"/>
</dbReference>
<dbReference type="GO" id="GO:0006099">
    <property type="term" value="P:tricarboxylic acid cycle"/>
    <property type="evidence" value="ECO:0007669"/>
    <property type="project" value="UniProtKB-UniPathway"/>
</dbReference>
<reference evidence="22 23" key="1">
    <citation type="submission" date="2016-04" db="EMBL/GenBank/DDBJ databases">
        <title>Complete Genome Sequence of Halotalea alkalilenta IHB B 13600.</title>
        <authorList>
            <person name="Swarnkar M.K."/>
            <person name="Sharma A."/>
            <person name="Kaushal K."/>
            <person name="Soni R."/>
            <person name="Rana S."/>
            <person name="Singh A.K."/>
            <person name="Gulati A."/>
        </authorList>
    </citation>
    <scope>NUCLEOTIDE SEQUENCE [LARGE SCALE GENOMIC DNA]</scope>
    <source>
        <strain evidence="22 23">IHB B 13600</strain>
    </source>
</reference>
<dbReference type="Proteomes" id="UP000077875">
    <property type="component" value="Chromosome"/>
</dbReference>
<feature type="binding site" evidence="18">
    <location>
        <begin position="244"/>
        <end position="246"/>
    </location>
    <ligand>
        <name>substrate</name>
    </ligand>
</feature>
<dbReference type="InterPro" id="IPR015929">
    <property type="entry name" value="Aconitase_B_swivel"/>
</dbReference>
<dbReference type="PANTHER" id="PTHR43160:SF4">
    <property type="entry name" value="ACONITATE HYDRATASE B"/>
    <property type="match status" value="1"/>
</dbReference>
<evidence type="ECO:0000256" key="1">
    <source>
        <dbReference type="ARBA" id="ARBA00000118"/>
    </source>
</evidence>
<keyword evidence="10 17" id="KW-0479">Metal-binding</keyword>
<dbReference type="InterPro" id="IPR018136">
    <property type="entry name" value="Aconitase_4Fe-4S_BS"/>
</dbReference>
<evidence type="ECO:0000256" key="10">
    <source>
        <dbReference type="ARBA" id="ARBA00022723"/>
    </source>
</evidence>
<dbReference type="InterPro" id="IPR015928">
    <property type="entry name" value="Aconitase/3IPM_dehydase_swvl"/>
</dbReference>
<dbReference type="PIRSF" id="PIRSF036687">
    <property type="entry name" value="AcnB"/>
    <property type="match status" value="1"/>
</dbReference>
<proteinExistence type="inferred from homology"/>
<feature type="binding site" evidence="18">
    <location>
        <position position="498"/>
    </location>
    <ligand>
        <name>substrate</name>
    </ligand>
</feature>
<dbReference type="InterPro" id="IPR004406">
    <property type="entry name" value="Aconitase_B"/>
</dbReference>
<evidence type="ECO:0000256" key="8">
    <source>
        <dbReference type="ARBA" id="ARBA00022485"/>
    </source>
</evidence>
<keyword evidence="23" id="KW-1185">Reference proteome</keyword>
<keyword evidence="13 17" id="KW-0411">Iron-sulfur</keyword>
<feature type="binding site" evidence="18">
    <location>
        <position position="792"/>
    </location>
    <ligand>
        <name>substrate</name>
    </ligand>
</feature>
<dbReference type="GO" id="GO:0019629">
    <property type="term" value="P:propionate catabolic process, 2-methylcitrate cycle"/>
    <property type="evidence" value="ECO:0007669"/>
    <property type="project" value="TreeGrafter"/>
</dbReference>
<evidence type="ECO:0000256" key="5">
    <source>
        <dbReference type="ARBA" id="ARBA00012926"/>
    </source>
</evidence>
<keyword evidence="12 17" id="KW-0408">Iron</keyword>
<dbReference type="FunFam" id="1.25.40.310:FF:000001">
    <property type="entry name" value="Aconitate hydratase B"/>
    <property type="match status" value="1"/>
</dbReference>
<evidence type="ECO:0000256" key="17">
    <source>
        <dbReference type="PIRSR" id="PIRSR036687-1"/>
    </source>
</evidence>
<evidence type="ECO:0000256" key="6">
    <source>
        <dbReference type="ARBA" id="ARBA00013250"/>
    </source>
</evidence>